<dbReference type="Pfam" id="PF05331">
    <property type="entry name" value="DUF742"/>
    <property type="match status" value="1"/>
</dbReference>
<dbReference type="AlphaFoldDB" id="A0A1I3W1E3"/>
<proteinExistence type="predicted"/>
<evidence type="ECO:0000313" key="2">
    <source>
        <dbReference type="EMBL" id="SFK01428.1"/>
    </source>
</evidence>
<gene>
    <name evidence="2" type="ORF">SAMN05421835_11258</name>
</gene>
<accession>A0A1I3W1E3</accession>
<dbReference type="PANTHER" id="PTHR36221">
    <property type="entry name" value="DUF742 DOMAIN-CONTAINING PROTEIN"/>
    <property type="match status" value="1"/>
</dbReference>
<dbReference type="InterPro" id="IPR007995">
    <property type="entry name" value="DUF742"/>
</dbReference>
<feature type="region of interest" description="Disordered" evidence="1">
    <location>
        <begin position="1"/>
        <end position="143"/>
    </location>
</feature>
<dbReference type="OrthoDB" id="4244884at2"/>
<evidence type="ECO:0000313" key="3">
    <source>
        <dbReference type="Proteomes" id="UP000199025"/>
    </source>
</evidence>
<keyword evidence="3" id="KW-1185">Reference proteome</keyword>
<dbReference type="Proteomes" id="UP000199025">
    <property type="component" value="Unassembled WGS sequence"/>
</dbReference>
<dbReference type="PANTHER" id="PTHR36221:SF1">
    <property type="entry name" value="DUF742 DOMAIN-CONTAINING PROTEIN"/>
    <property type="match status" value="1"/>
</dbReference>
<dbReference type="RefSeq" id="WP_091510026.1">
    <property type="nucleotide sequence ID" value="NZ_CBDQZW010000023.1"/>
</dbReference>
<feature type="compositionally biased region" description="Acidic residues" evidence="1">
    <location>
        <begin position="1"/>
        <end position="11"/>
    </location>
</feature>
<dbReference type="EMBL" id="FORP01000012">
    <property type="protein sequence ID" value="SFK01428.1"/>
    <property type="molecule type" value="Genomic_DNA"/>
</dbReference>
<dbReference type="STRING" id="115433.SAMN05421835_11258"/>
<evidence type="ECO:0008006" key="4">
    <source>
        <dbReference type="Google" id="ProtNLM"/>
    </source>
</evidence>
<sequence>MTPPAEDEDATFADVLNGFTLDSGRARRKRKKAKETEEAEAPAASQDEPAPGPAPVPSPAPAPPGRPPGYEPPVLQPPAAPPAQQGSGYFEAPQQGSGYFEPNQGSGYFEPARGTNFGTGFFEPAVANSGPALPERPEPAPLDEETAAVRPYALTGGRTKASYALELETLVSVKDGVAARLDAGLVMQYEHRQIVEECRKPRSVAEIAALLRVPVGVARVLISDTADAGLITVHKTVSGSDNAEAHLMLMERVLSGLRRL</sequence>
<protein>
    <recommendedName>
        <fullName evidence="4">DUF742 domain-containing protein</fullName>
    </recommendedName>
</protein>
<reference evidence="2 3" key="1">
    <citation type="submission" date="2016-10" db="EMBL/GenBank/DDBJ databases">
        <authorList>
            <person name="de Groot N.N."/>
        </authorList>
    </citation>
    <scope>NUCLEOTIDE SEQUENCE [LARGE SCALE GENOMIC DNA]</scope>
    <source>
        <strain evidence="2 3">DSM 44468</strain>
    </source>
</reference>
<feature type="compositionally biased region" description="Pro residues" evidence="1">
    <location>
        <begin position="50"/>
        <end position="81"/>
    </location>
</feature>
<evidence type="ECO:0000256" key="1">
    <source>
        <dbReference type="SAM" id="MobiDB-lite"/>
    </source>
</evidence>
<name>A0A1I3W1E3_9PSEU</name>
<organism evidence="2 3">
    <name type="scientific">Amycolatopsis sacchari</name>
    <dbReference type="NCBI Taxonomy" id="115433"/>
    <lineage>
        <taxon>Bacteria</taxon>
        <taxon>Bacillati</taxon>
        <taxon>Actinomycetota</taxon>
        <taxon>Actinomycetes</taxon>
        <taxon>Pseudonocardiales</taxon>
        <taxon>Pseudonocardiaceae</taxon>
        <taxon>Amycolatopsis</taxon>
    </lineage>
</organism>